<dbReference type="PANTHER" id="PTHR24118:SF99">
    <property type="entry name" value="POTE ANKYRIN DOMAIN FAMILY MEMBER 3C-RELATED"/>
    <property type="match status" value="1"/>
</dbReference>
<dbReference type="Pfam" id="PF12796">
    <property type="entry name" value="Ank_2"/>
    <property type="match status" value="2"/>
</dbReference>
<feature type="repeat" description="ANK" evidence="1">
    <location>
        <begin position="46"/>
        <end position="79"/>
    </location>
</feature>
<dbReference type="AlphaFoldDB" id="A0A163JX53"/>
<dbReference type="OrthoDB" id="194358at2759"/>
<name>A0A163JX53_ABSGL</name>
<sequence length="439" mass="48087">MLSLYNGKKDEFKDHHLQLHLAATNGNVGLVKFALDHGAPMDSALNGFLPLQLACISDNNLAVVQYLIDRGAQVNAQRWSKKHSSDKSQAVTGGMGSTALHVACANGCTKVVELLLRNNAQVDLKDKYGSRPRDIAIAKQHTEIVILLDASGALQKKHGHQERRSVDITGRFSSADDNDRVRRQSLPAVFGDQTRMESESGLDSTSLSISPPLTSHRRVTSNISQITSSSTTSYPDTTTQPIDIIPDQPCNKPLPDLSSSISNSTTICTPLPSPTLFSHSKKADRYSYGVLHHDGTENYLTSLERRVYKWNDLPIRHSYDQSQYSHLAKPSMGSYSAITHQEFDLPSTFPVLDHDGSAHHNTPTTSTSLESVLVPPKSLSTSAISTTSDPLGHNIKIVSWRGVRSMEQSATPTTQHFGSTGQRRKIGFLAKWIGSRAKK</sequence>
<dbReference type="STRING" id="4829.A0A163JX53"/>
<dbReference type="EMBL" id="LT554228">
    <property type="protein sequence ID" value="SAM03651.1"/>
    <property type="molecule type" value="Genomic_DNA"/>
</dbReference>
<dbReference type="InParanoid" id="A0A163JX53"/>
<dbReference type="PROSITE" id="PS50088">
    <property type="entry name" value="ANK_REPEAT"/>
    <property type="match status" value="3"/>
</dbReference>
<gene>
    <name evidence="3" type="primary">ABSGL_09494.1 scaffold 11342</name>
</gene>
<dbReference type="Proteomes" id="UP000078561">
    <property type="component" value="Unassembled WGS sequence"/>
</dbReference>
<feature type="repeat" description="ANK" evidence="1">
    <location>
        <begin position="95"/>
        <end position="127"/>
    </location>
</feature>
<evidence type="ECO:0000256" key="1">
    <source>
        <dbReference type="PROSITE-ProRule" id="PRU00023"/>
    </source>
</evidence>
<proteinExistence type="predicted"/>
<dbReference type="SMART" id="SM00248">
    <property type="entry name" value="ANK"/>
    <property type="match status" value="4"/>
</dbReference>
<evidence type="ECO:0000313" key="4">
    <source>
        <dbReference type="Proteomes" id="UP000078561"/>
    </source>
</evidence>
<dbReference type="SUPFAM" id="SSF48403">
    <property type="entry name" value="Ankyrin repeat"/>
    <property type="match status" value="1"/>
</dbReference>
<feature type="compositionally biased region" description="Low complexity" evidence="2">
    <location>
        <begin position="204"/>
        <end position="239"/>
    </location>
</feature>
<reference evidence="3" key="1">
    <citation type="submission" date="2016-04" db="EMBL/GenBank/DDBJ databases">
        <authorList>
            <person name="Evans L.H."/>
            <person name="Alamgir A."/>
            <person name="Owens N."/>
            <person name="Weber N.D."/>
            <person name="Virtaneva K."/>
            <person name="Barbian K."/>
            <person name="Babar A."/>
            <person name="Rosenke K."/>
        </authorList>
    </citation>
    <scope>NUCLEOTIDE SEQUENCE [LARGE SCALE GENOMIC DNA]</scope>
    <source>
        <strain evidence="3">CBS 101.48</strain>
    </source>
</reference>
<dbReference type="PANTHER" id="PTHR24118">
    <property type="entry name" value="POTE ANKYRIN DOMAIN"/>
    <property type="match status" value="1"/>
</dbReference>
<evidence type="ECO:0000313" key="3">
    <source>
        <dbReference type="EMBL" id="SAM03651.1"/>
    </source>
</evidence>
<dbReference type="PROSITE" id="PS50297">
    <property type="entry name" value="ANK_REP_REGION"/>
    <property type="match status" value="3"/>
</dbReference>
<protein>
    <submittedName>
        <fullName evidence="3">Uncharacterized protein</fullName>
    </submittedName>
</protein>
<dbReference type="InterPro" id="IPR036770">
    <property type="entry name" value="Ankyrin_rpt-contain_sf"/>
</dbReference>
<organism evidence="3">
    <name type="scientific">Absidia glauca</name>
    <name type="common">Pin mould</name>
    <dbReference type="NCBI Taxonomy" id="4829"/>
    <lineage>
        <taxon>Eukaryota</taxon>
        <taxon>Fungi</taxon>
        <taxon>Fungi incertae sedis</taxon>
        <taxon>Mucoromycota</taxon>
        <taxon>Mucoromycotina</taxon>
        <taxon>Mucoromycetes</taxon>
        <taxon>Mucorales</taxon>
        <taxon>Cunninghamellaceae</taxon>
        <taxon>Absidia</taxon>
    </lineage>
</organism>
<evidence type="ECO:0000256" key="2">
    <source>
        <dbReference type="SAM" id="MobiDB-lite"/>
    </source>
</evidence>
<feature type="region of interest" description="Disordered" evidence="2">
    <location>
        <begin position="156"/>
        <end position="258"/>
    </location>
</feature>
<keyword evidence="1" id="KW-0040">ANK repeat</keyword>
<accession>A0A163JX53</accession>
<feature type="repeat" description="ANK" evidence="1">
    <location>
        <begin position="14"/>
        <end position="46"/>
    </location>
</feature>
<dbReference type="Gene3D" id="1.25.40.20">
    <property type="entry name" value="Ankyrin repeat-containing domain"/>
    <property type="match status" value="1"/>
</dbReference>
<dbReference type="InterPro" id="IPR002110">
    <property type="entry name" value="Ankyrin_rpt"/>
</dbReference>
<keyword evidence="4" id="KW-1185">Reference proteome</keyword>